<dbReference type="AlphaFoldDB" id="A0A922HIB4"/>
<sequence length="76" mass="8031">MDITINIYEYLPDADADADADADVDDDDLSTTTKTTTCTLSSSSLLEQTNKLFIASCLDNAAAVVIGNDGDVINLI</sequence>
<evidence type="ECO:0000313" key="1">
    <source>
        <dbReference type="EMBL" id="KAH9493776.1"/>
    </source>
</evidence>
<protein>
    <submittedName>
        <fullName evidence="1">Uncharacterized protein</fullName>
    </submittedName>
</protein>
<dbReference type="Proteomes" id="UP000790347">
    <property type="component" value="Unassembled WGS sequence"/>
</dbReference>
<name>A0A922HIB4_DERFA</name>
<proteinExistence type="predicted"/>
<comment type="caution">
    <text evidence="1">The sequence shown here is derived from an EMBL/GenBank/DDBJ whole genome shotgun (WGS) entry which is preliminary data.</text>
</comment>
<evidence type="ECO:0000313" key="2">
    <source>
        <dbReference type="Proteomes" id="UP000790347"/>
    </source>
</evidence>
<reference evidence="1" key="1">
    <citation type="submission" date="2013-05" db="EMBL/GenBank/DDBJ databases">
        <authorList>
            <person name="Yim A.K.Y."/>
            <person name="Chan T.F."/>
            <person name="Ji K.M."/>
            <person name="Liu X.Y."/>
            <person name="Zhou J.W."/>
            <person name="Li R.Q."/>
            <person name="Yang K.Y."/>
            <person name="Li J."/>
            <person name="Li M."/>
            <person name="Law P.T.W."/>
            <person name="Wu Y.L."/>
            <person name="Cai Z.L."/>
            <person name="Qin H."/>
            <person name="Bao Y."/>
            <person name="Leung R.K.K."/>
            <person name="Ng P.K.S."/>
            <person name="Zou J."/>
            <person name="Zhong X.J."/>
            <person name="Ran P.X."/>
            <person name="Zhong N.S."/>
            <person name="Liu Z.G."/>
            <person name="Tsui S.K.W."/>
        </authorList>
    </citation>
    <scope>NUCLEOTIDE SEQUENCE</scope>
    <source>
        <strain evidence="1">Derf</strain>
        <tissue evidence="1">Whole organism</tissue>
    </source>
</reference>
<gene>
    <name evidence="1" type="ORF">DERF_014505</name>
</gene>
<reference evidence="1" key="2">
    <citation type="journal article" date="2022" name="Res Sq">
        <title>Comparative Genomics Reveals Insights into the Divergent Evolution of Astigmatic Mites and Household Pest Adaptations.</title>
        <authorList>
            <person name="Xiong Q."/>
            <person name="Wan A.T.-Y."/>
            <person name="Liu X.-Y."/>
            <person name="Fung C.S.-H."/>
            <person name="Xiao X."/>
            <person name="Malainual N."/>
            <person name="Hou J."/>
            <person name="Wang L."/>
            <person name="Wang M."/>
            <person name="Yang K."/>
            <person name="Cui Y."/>
            <person name="Leung E."/>
            <person name="Nong W."/>
            <person name="Shin S.-K."/>
            <person name="Au S."/>
            <person name="Jeong K.Y."/>
            <person name="Chew F.T."/>
            <person name="Hui J."/>
            <person name="Leung T.F."/>
            <person name="Tungtrongchitr A."/>
            <person name="Zhong N."/>
            <person name="Liu Z."/>
            <person name="Tsui S."/>
        </authorList>
    </citation>
    <scope>NUCLEOTIDE SEQUENCE</scope>
    <source>
        <strain evidence="1">Derf</strain>
        <tissue evidence="1">Whole organism</tissue>
    </source>
</reference>
<keyword evidence="2" id="KW-1185">Reference proteome</keyword>
<accession>A0A922HIB4</accession>
<organism evidence="1 2">
    <name type="scientific">Dermatophagoides farinae</name>
    <name type="common">American house dust mite</name>
    <dbReference type="NCBI Taxonomy" id="6954"/>
    <lineage>
        <taxon>Eukaryota</taxon>
        <taxon>Metazoa</taxon>
        <taxon>Ecdysozoa</taxon>
        <taxon>Arthropoda</taxon>
        <taxon>Chelicerata</taxon>
        <taxon>Arachnida</taxon>
        <taxon>Acari</taxon>
        <taxon>Acariformes</taxon>
        <taxon>Sarcoptiformes</taxon>
        <taxon>Astigmata</taxon>
        <taxon>Psoroptidia</taxon>
        <taxon>Analgoidea</taxon>
        <taxon>Pyroglyphidae</taxon>
        <taxon>Dermatophagoidinae</taxon>
        <taxon>Dermatophagoides</taxon>
    </lineage>
</organism>
<dbReference type="EMBL" id="ASGP02000008">
    <property type="protein sequence ID" value="KAH9493776.1"/>
    <property type="molecule type" value="Genomic_DNA"/>
</dbReference>